<evidence type="ECO:0008006" key="3">
    <source>
        <dbReference type="Google" id="ProtNLM"/>
    </source>
</evidence>
<keyword evidence="2" id="KW-1185">Reference proteome</keyword>
<dbReference type="SUPFAM" id="SSF51735">
    <property type="entry name" value="NAD(P)-binding Rossmann-fold domains"/>
    <property type="match status" value="1"/>
</dbReference>
<reference evidence="1 2" key="1">
    <citation type="submission" date="2019-07" db="EMBL/GenBank/DDBJ databases">
        <title>Whole genome shotgun sequence of Pseudonocardia sulfidoxydans NBRC 16205.</title>
        <authorList>
            <person name="Hosoyama A."/>
            <person name="Uohara A."/>
            <person name="Ohji S."/>
            <person name="Ichikawa N."/>
        </authorList>
    </citation>
    <scope>NUCLEOTIDE SEQUENCE [LARGE SCALE GENOMIC DNA]</scope>
    <source>
        <strain evidence="1 2">NBRC 16205</strain>
    </source>
</reference>
<dbReference type="SUPFAM" id="SSF55469">
    <property type="entry name" value="FMN-dependent nitroreductase-like"/>
    <property type="match status" value="1"/>
</dbReference>
<dbReference type="EMBL" id="BJVJ01000004">
    <property type="protein sequence ID" value="GEL21755.1"/>
    <property type="molecule type" value="Genomic_DNA"/>
</dbReference>
<dbReference type="Proteomes" id="UP000321685">
    <property type="component" value="Unassembled WGS sequence"/>
</dbReference>
<accession>A0A511DAB1</accession>
<protein>
    <recommendedName>
        <fullName evidence="3">Nitroreductase</fullName>
    </recommendedName>
</protein>
<dbReference type="InterPro" id="IPR000415">
    <property type="entry name" value="Nitroreductase-like"/>
</dbReference>
<organism evidence="1 2">
    <name type="scientific">Pseudonocardia sulfidoxydans NBRC 16205</name>
    <dbReference type="NCBI Taxonomy" id="1223511"/>
    <lineage>
        <taxon>Bacteria</taxon>
        <taxon>Bacillati</taxon>
        <taxon>Actinomycetota</taxon>
        <taxon>Actinomycetes</taxon>
        <taxon>Pseudonocardiales</taxon>
        <taxon>Pseudonocardiaceae</taxon>
        <taxon>Pseudonocardia</taxon>
    </lineage>
</organism>
<evidence type="ECO:0000313" key="2">
    <source>
        <dbReference type="Proteomes" id="UP000321685"/>
    </source>
</evidence>
<dbReference type="Gene3D" id="3.40.109.10">
    <property type="entry name" value="NADH Oxidase"/>
    <property type="match status" value="1"/>
</dbReference>
<gene>
    <name evidence="1" type="ORF">PSU4_07090</name>
</gene>
<dbReference type="InterPro" id="IPR036291">
    <property type="entry name" value="NAD(P)-bd_dom_sf"/>
</dbReference>
<proteinExistence type="predicted"/>
<sequence>MRENFLLNVLQKNVDEGTDPAYWWDEERTPLDSIDKRVTDLMDLSGKKAVVTGGAGVNLDQACVNRLAGLGADVAVADLPKERSEAWTRAAGRTPLLDAEGVAEKFSERTNCTAVAHLWDEPAVREHFGIPDAVEIGAVVPVGYPEGRYGPVARKPVSEVIFRDRWGSP</sequence>
<comment type="caution">
    <text evidence="1">The sequence shown here is derived from an EMBL/GenBank/DDBJ whole genome shotgun (WGS) entry which is preliminary data.</text>
</comment>
<dbReference type="GO" id="GO:0016491">
    <property type="term" value="F:oxidoreductase activity"/>
    <property type="evidence" value="ECO:0007669"/>
    <property type="project" value="InterPro"/>
</dbReference>
<evidence type="ECO:0000313" key="1">
    <source>
        <dbReference type="EMBL" id="GEL21755.1"/>
    </source>
</evidence>
<dbReference type="AlphaFoldDB" id="A0A511DAB1"/>
<name>A0A511DAB1_9PSEU</name>
<dbReference type="RefSeq" id="WP_222596153.1">
    <property type="nucleotide sequence ID" value="NZ_BJVJ01000004.1"/>
</dbReference>